<name>A0A284S5Y5_ARMOS</name>
<dbReference type="OrthoDB" id="3269685at2759"/>
<evidence type="ECO:0008006" key="3">
    <source>
        <dbReference type="Google" id="ProtNLM"/>
    </source>
</evidence>
<dbReference type="Proteomes" id="UP000219338">
    <property type="component" value="Unassembled WGS sequence"/>
</dbReference>
<protein>
    <recommendedName>
        <fullName evidence="3">DEAD/DEAH box helicase domain-containing protein</fullName>
    </recommendedName>
</protein>
<dbReference type="AlphaFoldDB" id="A0A284S5Y5"/>
<evidence type="ECO:0000313" key="1">
    <source>
        <dbReference type="EMBL" id="SJL16409.1"/>
    </source>
</evidence>
<organism evidence="1 2">
    <name type="scientific">Armillaria ostoyae</name>
    <name type="common">Armillaria root rot fungus</name>
    <dbReference type="NCBI Taxonomy" id="47428"/>
    <lineage>
        <taxon>Eukaryota</taxon>
        <taxon>Fungi</taxon>
        <taxon>Dikarya</taxon>
        <taxon>Basidiomycota</taxon>
        <taxon>Agaricomycotina</taxon>
        <taxon>Agaricomycetes</taxon>
        <taxon>Agaricomycetidae</taxon>
        <taxon>Agaricales</taxon>
        <taxon>Marasmiineae</taxon>
        <taxon>Physalacriaceae</taxon>
        <taxon>Armillaria</taxon>
    </lineage>
</organism>
<gene>
    <name evidence="1" type="ORF">ARMOST_19933</name>
</gene>
<proteinExistence type="predicted"/>
<dbReference type="EMBL" id="FUEG01000034">
    <property type="protein sequence ID" value="SJL16409.1"/>
    <property type="molecule type" value="Genomic_DNA"/>
</dbReference>
<keyword evidence="2" id="KW-1185">Reference proteome</keyword>
<evidence type="ECO:0000313" key="2">
    <source>
        <dbReference type="Proteomes" id="UP000219338"/>
    </source>
</evidence>
<accession>A0A284S5Y5</accession>
<sequence>MTGLSGPEGQKLIQQLVCPCLSHDLHDYILEGVCKALDGLHIIYVLHTGGGKTSYFYGYMMALRELQKLPTSHPTKAQMNCGYPQNPLMDIIYLTKGLEHEMEHKFISLGIPSLAINKNTLSAAWCHSRTWHPSC</sequence>
<reference evidence="2" key="1">
    <citation type="journal article" date="2017" name="Nat. Ecol. Evol.">
        <title>Genome expansion and lineage-specific genetic innovations in the forest pathogenic fungi Armillaria.</title>
        <authorList>
            <person name="Sipos G."/>
            <person name="Prasanna A.N."/>
            <person name="Walter M.C."/>
            <person name="O'Connor E."/>
            <person name="Balint B."/>
            <person name="Krizsan K."/>
            <person name="Kiss B."/>
            <person name="Hess J."/>
            <person name="Varga T."/>
            <person name="Slot J."/>
            <person name="Riley R."/>
            <person name="Boka B."/>
            <person name="Rigling D."/>
            <person name="Barry K."/>
            <person name="Lee J."/>
            <person name="Mihaltcheva S."/>
            <person name="LaButti K."/>
            <person name="Lipzen A."/>
            <person name="Waldron R."/>
            <person name="Moloney N.M."/>
            <person name="Sperisen C."/>
            <person name="Kredics L."/>
            <person name="Vagvoelgyi C."/>
            <person name="Patrignani A."/>
            <person name="Fitzpatrick D."/>
            <person name="Nagy I."/>
            <person name="Doyle S."/>
            <person name="Anderson J.B."/>
            <person name="Grigoriev I.V."/>
            <person name="Gueldener U."/>
            <person name="Muensterkoetter M."/>
            <person name="Nagy L.G."/>
        </authorList>
    </citation>
    <scope>NUCLEOTIDE SEQUENCE [LARGE SCALE GENOMIC DNA]</scope>
    <source>
        <strain evidence="2">C18/9</strain>
    </source>
</reference>